<protein>
    <recommendedName>
        <fullName evidence="3">SAP domain-containing protein</fullName>
    </recommendedName>
</protein>
<feature type="compositionally biased region" description="Polar residues" evidence="2">
    <location>
        <begin position="88"/>
        <end position="110"/>
    </location>
</feature>
<evidence type="ECO:0000256" key="2">
    <source>
        <dbReference type="SAM" id="MobiDB-lite"/>
    </source>
</evidence>
<dbReference type="GO" id="GO:0019902">
    <property type="term" value="F:phosphatase binding"/>
    <property type="evidence" value="ECO:0007669"/>
    <property type="project" value="TreeGrafter"/>
</dbReference>
<dbReference type="InterPro" id="IPR052270">
    <property type="entry name" value="CACF_protein"/>
</dbReference>
<sequence length="1611" mass="188803">MSPAATKSKSPHHRSTPNLAKKTPKSTVKIPIGKKRRSKRAKDGKRLQKDGSKAPSSPKGKSKAMVAHTPRPTTTPSRSSPIPWAKTPKNSLPTRFSSPPPTKSNGFISNDSGEIFKPTITTSVNVDDERRRPLLLAKKLYGHFVNLQTQYVELKTTLDRQTNSLNSHHFKMKKLSNSNLLLKQENDLLQARLRVAKSVSEKKSVKAQSSLAYFLNSFNRKLIGTCLNHWRSYVQLTKTQRQKMSRFVLHWKYRHVRLVFDGWLQVYAGAKSRKDKLSTFQKRWSSHVLFRGFNKFKLVTRSMSEKQENLGKLATNILEIWFQGLVKGSFQVWADKVEHMRHVEITTRRILRHWTNAREQRILLQWKHFAESRRFLRRCINRCLNFRRHKNLRPAFKKWQDYIAFCIDEEWIKEQDGLKAIIEERDATIANLERFKDMVFSKERDRAIGVLNKIMHSQLFAAWRVWKEEVAEIVRLENVKSRIVSKWRLRPCAKAIFKWTAWVEKRQRVRKIVQRAFSDGSHKKKVAAFNSWKIYMGLTDHFMLKSLLDEKERQLNDVEDKMAEMAVEVRSLNNFKEKILLANQDRAIAVLSRLMRASLRSSVALWKQHVDEDRRRNILMSKFVGRWKLMSALSCIHSWKEFVKTRVRLRHVMMRAFSESHYRMMDSAMRSWKHFMYSFDTTTLQHTIEDLGRASKAQAEILEKKEEEIESLRRTIENIYGERRGVAVKALTKIINGQKAVAFKTWLDTVKEATRNEAIVKKFALRIKNAGSVRCLRSWSEYAKQRVSLRCFINKNIFNKRAKMLNIAWRTWITNTEKLSEERLVAQSQLLQSLLEESEGRLASLQEEHAASEVMLLTLQKQKLEQSTKSMKRFVQMWQNKCLLTTMVSWKSYTTDRRAKKAIMRKFMKKMVHSKLLSPFQCWTAFVVFERKSEALLERFGKKWIYRTASKVMESWKLFVEVSVKQRDEDNTFERKAGAVLAKMMNARLFRIFNGWRENATEIRRNRDIVKKFVTKMRMGGVRRSIVTWRELVSTRKFLRRICNRMIGGHESKMLAMGFSSWKRFMLSLGQDEVDRLISLNSELTTKLEAQLEQIEDLEAHIRGIFGQQTEKAVKVLHKMLHSQLNAGFNAWKANIEEQKYHEQILRKFGNRIRLSSANKAFHSMRENANQRKFLRKFVRKMTGGKREKLLMAGLRAWKEAAAYLREHQTEDHINELEDKISEMQDVLEMYEARYAVEIRAKKDKAKRVILKLLNGNMVVAFEFWRDCVAKEKKNEEIRLKFAKRMRYRGAMKAIQCWKEVVHERKFLRRLLHRVFGGKEAAALSAGFRTWCDSVRGYKEGEEHAVIEKLEGICVEQSNTIVTLREDLDFYKNQIESLQSEKMASAQKAMKNFIALWQNKGLLKVFSAWKGLVTGMSHRKTLMQRVVLKWQNKLVTKIFKSWENYVKARIKKATKTRAVEEGEWQDFLRDARKVSSSPVHRKDGTTVFFGSDEENSQDGLNDGGGRWHRRREEREEVVKPRERTPTMEDIGALEYLSPKAIRGMGTSEIKSELAARGLPTAGSKPALIARLTACQDFLSPKTIRHRKPHWEETEGDDIGKEIKQYVSDVLR</sequence>
<dbReference type="InterPro" id="IPR036361">
    <property type="entry name" value="SAP_dom_sf"/>
</dbReference>
<dbReference type="InterPro" id="IPR003034">
    <property type="entry name" value="SAP_dom"/>
</dbReference>
<dbReference type="PANTHER" id="PTHR22028">
    <property type="entry name" value="SFI1 SPINDLE BODY DOMAIN-CONTAINING PROTEIN-RELATED"/>
    <property type="match status" value="1"/>
</dbReference>
<dbReference type="SMART" id="SM00513">
    <property type="entry name" value="SAP"/>
    <property type="match status" value="1"/>
</dbReference>
<feature type="coiled-coil region" evidence="1">
    <location>
        <begin position="1207"/>
        <end position="1234"/>
    </location>
</feature>
<feature type="coiled-coil region" evidence="1">
    <location>
        <begin position="1361"/>
        <end position="1388"/>
    </location>
</feature>
<accession>A0A9W7LE23</accession>
<dbReference type="OrthoDB" id="192685at2759"/>
<feature type="coiled-coil region" evidence="1">
    <location>
        <begin position="695"/>
        <end position="722"/>
    </location>
</feature>
<feature type="compositionally biased region" description="Basic residues" evidence="2">
    <location>
        <begin position="32"/>
        <end position="43"/>
    </location>
</feature>
<feature type="domain" description="SAP" evidence="3">
    <location>
        <begin position="1541"/>
        <end position="1575"/>
    </location>
</feature>
<dbReference type="PROSITE" id="PS50800">
    <property type="entry name" value="SAP"/>
    <property type="match status" value="1"/>
</dbReference>
<evidence type="ECO:0000259" key="3">
    <source>
        <dbReference type="PROSITE" id="PS50800"/>
    </source>
</evidence>
<dbReference type="EMBL" id="BRYA01000331">
    <property type="protein sequence ID" value="GMI47109.1"/>
    <property type="molecule type" value="Genomic_DNA"/>
</dbReference>
<comment type="caution">
    <text evidence="4">The sequence shown here is derived from an EMBL/GenBank/DDBJ whole genome shotgun (WGS) entry which is preliminary data.</text>
</comment>
<feature type="compositionally biased region" description="Basic and acidic residues" evidence="2">
    <location>
        <begin position="1510"/>
        <end position="1523"/>
    </location>
</feature>
<feature type="region of interest" description="Disordered" evidence="2">
    <location>
        <begin position="1483"/>
        <end position="1523"/>
    </location>
</feature>
<dbReference type="PANTHER" id="PTHR22028:SF9">
    <property type="entry name" value="SFI1 SPINDLE BODY DOMAIN-CONTAINING PROTEIN"/>
    <property type="match status" value="1"/>
</dbReference>
<dbReference type="Gene3D" id="1.10.720.30">
    <property type="entry name" value="SAP domain"/>
    <property type="match status" value="1"/>
</dbReference>
<evidence type="ECO:0000256" key="1">
    <source>
        <dbReference type="SAM" id="Coils"/>
    </source>
</evidence>
<reference evidence="5" key="1">
    <citation type="journal article" date="2023" name="Commun. Biol.">
        <title>Genome analysis of Parmales, the sister group of diatoms, reveals the evolutionary specialization of diatoms from phago-mixotrophs to photoautotrophs.</title>
        <authorList>
            <person name="Ban H."/>
            <person name="Sato S."/>
            <person name="Yoshikawa S."/>
            <person name="Yamada K."/>
            <person name="Nakamura Y."/>
            <person name="Ichinomiya M."/>
            <person name="Sato N."/>
            <person name="Blanc-Mathieu R."/>
            <person name="Endo H."/>
            <person name="Kuwata A."/>
            <person name="Ogata H."/>
        </authorList>
    </citation>
    <scope>NUCLEOTIDE SEQUENCE [LARGE SCALE GENOMIC DNA]</scope>
</reference>
<feature type="compositionally biased region" description="Low complexity" evidence="2">
    <location>
        <begin position="69"/>
        <end position="81"/>
    </location>
</feature>
<evidence type="ECO:0000313" key="5">
    <source>
        <dbReference type="Proteomes" id="UP001165065"/>
    </source>
</evidence>
<evidence type="ECO:0000313" key="4">
    <source>
        <dbReference type="EMBL" id="GMI47109.1"/>
    </source>
</evidence>
<feature type="coiled-coil region" evidence="1">
    <location>
        <begin position="828"/>
        <end position="862"/>
    </location>
</feature>
<keyword evidence="5" id="KW-1185">Reference proteome</keyword>
<organism evidence="4 5">
    <name type="scientific">Triparma columacea</name>
    <dbReference type="NCBI Taxonomy" id="722753"/>
    <lineage>
        <taxon>Eukaryota</taxon>
        <taxon>Sar</taxon>
        <taxon>Stramenopiles</taxon>
        <taxon>Ochrophyta</taxon>
        <taxon>Bolidophyceae</taxon>
        <taxon>Parmales</taxon>
        <taxon>Triparmaceae</taxon>
        <taxon>Triparma</taxon>
    </lineage>
</organism>
<keyword evidence="1" id="KW-0175">Coiled coil</keyword>
<gene>
    <name evidence="4" type="ORF">TrCOL_g5285</name>
</gene>
<name>A0A9W7LE23_9STRA</name>
<proteinExistence type="predicted"/>
<feature type="region of interest" description="Disordered" evidence="2">
    <location>
        <begin position="1"/>
        <end position="110"/>
    </location>
</feature>
<dbReference type="Proteomes" id="UP001165065">
    <property type="component" value="Unassembled WGS sequence"/>
</dbReference>
<dbReference type="Pfam" id="PF02037">
    <property type="entry name" value="SAP"/>
    <property type="match status" value="1"/>
</dbReference>